<dbReference type="Proteomes" id="UP000587586">
    <property type="component" value="Unassembled WGS sequence"/>
</dbReference>
<comment type="caution">
    <text evidence="4">The sequence shown here is derived from an EMBL/GenBank/DDBJ whole genome shotgun (WGS) entry which is preliminary data.</text>
</comment>
<evidence type="ECO:0000313" key="4">
    <source>
        <dbReference type="EMBL" id="GFO70665.1"/>
    </source>
</evidence>
<keyword evidence="5" id="KW-1185">Reference proteome</keyword>
<protein>
    <submittedName>
        <fullName evidence="4">Ubiquinone biosynthesis protein UbiB</fullName>
    </submittedName>
</protein>
<dbReference type="AlphaFoldDB" id="A0A6V8NDF5"/>
<dbReference type="SUPFAM" id="SSF56112">
    <property type="entry name" value="Protein kinase-like (PK-like)"/>
    <property type="match status" value="1"/>
</dbReference>
<sequence length="561" mass="63281">MLRLMQFNRNVRNIRRYRQIIAVLAGYGLDHLLEYLNLAGVAALSRRMLRRSGGKAAHLSPPERLRLALEELGPTFIKLGQLLSTRPDIIPAPFIREFARLQDSVPSLPFVEIRQQLEAALGVPAAEVFLELDEEPIAAASIAQVHRAVLLTGEEVVVKVRRPEVTELVETDIDILMDIASLLERHLPNADIYDPVGVVREFASTIRREMDLAREGHTIERIRDNFQADPTLAFPKVYWEATAKAVLTMEFMRGIKVNDLAALEAAELDRREIASRGADAFLKMVLDHGFFHGDPHPGNVLIMPGNVICLLDFGMIGRLDPSLKTYLTDVLSAVIRRDVDGLIRTIVNFNEMNEGVNLRSLKKGLSDFIDSYFEIPLKEIEVGKMLLEFVDLISTHRIKLHPDLTMLIKVLVVVEGMGRELDPQFNMVAHLGPFLEDALREQHSPGRFLRELMDGAEGYLALTRDLPREIRELLNKINRNKFRIDLEHRGLDRFTRELDRSANRVSLSLILAALLIGSSIAMHANHGPLLFGLPAFAFFGYLIAGLIGFWWMIAIIRSGRL</sequence>
<comment type="similarity">
    <text evidence="1">Belongs to the protein kinase superfamily. ADCK protein kinase family.</text>
</comment>
<dbReference type="InterPro" id="IPR011009">
    <property type="entry name" value="Kinase-like_dom_sf"/>
</dbReference>
<feature type="domain" description="ABC1 atypical kinase-like" evidence="3">
    <location>
        <begin position="100"/>
        <end position="343"/>
    </location>
</feature>
<keyword evidence="2" id="KW-1133">Transmembrane helix</keyword>
<accession>A0A6V8NDF5</accession>
<feature type="transmembrane region" description="Helical" evidence="2">
    <location>
        <begin position="536"/>
        <end position="556"/>
    </location>
</feature>
<keyword evidence="4" id="KW-0830">Ubiquinone</keyword>
<dbReference type="PANTHER" id="PTHR10566:SF113">
    <property type="entry name" value="PROTEIN ACTIVITY OF BC1 COMPLEX KINASE 7, CHLOROPLASTIC"/>
    <property type="match status" value="1"/>
</dbReference>
<gene>
    <name evidence="4" type="ORF">GMLC_42440</name>
</gene>
<dbReference type="InterPro" id="IPR004147">
    <property type="entry name" value="ABC1_dom"/>
</dbReference>
<dbReference type="CDD" id="cd05121">
    <property type="entry name" value="ABC1_ADCK3-like"/>
    <property type="match status" value="1"/>
</dbReference>
<evidence type="ECO:0000256" key="1">
    <source>
        <dbReference type="ARBA" id="ARBA00009670"/>
    </source>
</evidence>
<dbReference type="PANTHER" id="PTHR10566">
    <property type="entry name" value="CHAPERONE-ACTIVITY OF BC1 COMPLEX CABC1 -RELATED"/>
    <property type="match status" value="1"/>
</dbReference>
<keyword evidence="2" id="KW-0812">Transmembrane</keyword>
<evidence type="ECO:0000313" key="5">
    <source>
        <dbReference type="Proteomes" id="UP000587586"/>
    </source>
</evidence>
<dbReference type="InterPro" id="IPR050154">
    <property type="entry name" value="UbiB_kinase"/>
</dbReference>
<reference evidence="5" key="1">
    <citation type="submission" date="2020-06" db="EMBL/GenBank/DDBJ databases">
        <title>Draft genomic sequecing of Geomonas sp. Red745.</title>
        <authorList>
            <person name="Itoh H."/>
            <person name="Xu Z.X."/>
            <person name="Ushijima N."/>
            <person name="Masuda Y."/>
            <person name="Shiratori Y."/>
            <person name="Senoo K."/>
        </authorList>
    </citation>
    <scope>NUCLEOTIDE SEQUENCE [LARGE SCALE GENOMIC DNA]</scope>
    <source>
        <strain evidence="5">Red745</strain>
    </source>
</reference>
<evidence type="ECO:0000259" key="3">
    <source>
        <dbReference type="Pfam" id="PF03109"/>
    </source>
</evidence>
<dbReference type="EMBL" id="BLXZ01000011">
    <property type="protein sequence ID" value="GFO70665.1"/>
    <property type="molecule type" value="Genomic_DNA"/>
</dbReference>
<feature type="transmembrane region" description="Helical" evidence="2">
    <location>
        <begin position="20"/>
        <end position="44"/>
    </location>
</feature>
<name>A0A6V8NDF5_9BACT</name>
<evidence type="ECO:0000256" key="2">
    <source>
        <dbReference type="SAM" id="Phobius"/>
    </source>
</evidence>
<organism evidence="4 5">
    <name type="scientific">Geomonas limicola</name>
    <dbReference type="NCBI Taxonomy" id="2740186"/>
    <lineage>
        <taxon>Bacteria</taxon>
        <taxon>Pseudomonadati</taxon>
        <taxon>Thermodesulfobacteriota</taxon>
        <taxon>Desulfuromonadia</taxon>
        <taxon>Geobacterales</taxon>
        <taxon>Geobacteraceae</taxon>
        <taxon>Geomonas</taxon>
    </lineage>
</organism>
<dbReference type="Pfam" id="PF03109">
    <property type="entry name" value="ABC1"/>
    <property type="match status" value="1"/>
</dbReference>
<dbReference type="RefSeq" id="WP_183363274.1">
    <property type="nucleotide sequence ID" value="NZ_BLXZ01000011.1"/>
</dbReference>
<proteinExistence type="inferred from homology"/>
<keyword evidence="2" id="KW-0472">Membrane</keyword>
<dbReference type="Gene3D" id="1.10.510.10">
    <property type="entry name" value="Transferase(Phosphotransferase) domain 1"/>
    <property type="match status" value="1"/>
</dbReference>